<protein>
    <recommendedName>
        <fullName evidence="1">Tripeptidyl peptidase II second Ig-like domain-containing protein</fullName>
    </recommendedName>
</protein>
<dbReference type="Proteomes" id="UP000663845">
    <property type="component" value="Unassembled WGS sequence"/>
</dbReference>
<comment type="caution">
    <text evidence="2">The sequence shown here is derived from an EMBL/GenBank/DDBJ whole genome shotgun (WGS) entry which is preliminary data.</text>
</comment>
<proteinExistence type="predicted"/>
<gene>
    <name evidence="2" type="ORF">JYZ213_LOCUS6698</name>
</gene>
<sequence length="308" mass="36276">MTAGIDIFLVIVSPRKPSFISLKASEIQVKCLYLHELFYDNEYECTLWICFDTNKQYLGAGDVLNDYSLKLEKGDFIIRMSIRHNKYDLLKRLLKHNGGTGLSLHIKHNVKKLPTPNFYHLLSALHTQKKQIPASSIKLQWRHQVPIYMTTVPENKFVQFYFIFRFPKEINTIYRYFTELRSTSSSNTVTDTNKKQVNSPVITTEEDKFLILFDEDLIFKFFGQTNASSTDKENQLIKTDMEKRRNWFIDIYISLGMLLCDLSNINDETSTYLTNIVKILQKYIHINDRKLTNLYYKYNLMKKSYGCV</sequence>
<dbReference type="Gene3D" id="1.25.40.710">
    <property type="match status" value="1"/>
</dbReference>
<dbReference type="InterPro" id="IPR046939">
    <property type="entry name" value="TPPII_C_sf"/>
</dbReference>
<organism evidence="2 3">
    <name type="scientific">Adineta steineri</name>
    <dbReference type="NCBI Taxonomy" id="433720"/>
    <lineage>
        <taxon>Eukaryota</taxon>
        <taxon>Metazoa</taxon>
        <taxon>Spiralia</taxon>
        <taxon>Gnathifera</taxon>
        <taxon>Rotifera</taxon>
        <taxon>Eurotatoria</taxon>
        <taxon>Bdelloidea</taxon>
        <taxon>Adinetida</taxon>
        <taxon>Adinetidae</taxon>
        <taxon>Adineta</taxon>
    </lineage>
</organism>
<reference evidence="2" key="1">
    <citation type="submission" date="2021-02" db="EMBL/GenBank/DDBJ databases">
        <authorList>
            <person name="Nowell W R."/>
        </authorList>
    </citation>
    <scope>NUCLEOTIDE SEQUENCE</scope>
</reference>
<dbReference type="Pfam" id="PF12580">
    <property type="entry name" value="TPPII"/>
    <property type="match status" value="1"/>
</dbReference>
<dbReference type="EMBL" id="CAJNOG010000042">
    <property type="protein sequence ID" value="CAF0828354.1"/>
    <property type="molecule type" value="Genomic_DNA"/>
</dbReference>
<evidence type="ECO:0000313" key="3">
    <source>
        <dbReference type="Proteomes" id="UP000663845"/>
    </source>
</evidence>
<name>A0A813UN61_9BILA</name>
<feature type="domain" description="Tripeptidyl peptidase II second Ig-like" evidence="1">
    <location>
        <begin position="22"/>
        <end position="156"/>
    </location>
</feature>
<evidence type="ECO:0000313" key="2">
    <source>
        <dbReference type="EMBL" id="CAF0828354.1"/>
    </source>
</evidence>
<evidence type="ECO:0000259" key="1">
    <source>
        <dbReference type="Pfam" id="PF12580"/>
    </source>
</evidence>
<accession>A0A813UN61</accession>
<dbReference type="AlphaFoldDB" id="A0A813UN61"/>
<dbReference type="InterPro" id="IPR022229">
    <property type="entry name" value="TPPII_Ig-like-2"/>
</dbReference>